<evidence type="ECO:0000256" key="8">
    <source>
        <dbReference type="ARBA" id="ARBA00023008"/>
    </source>
</evidence>
<evidence type="ECO:0000256" key="1">
    <source>
        <dbReference type="ARBA" id="ARBA00000553"/>
    </source>
</evidence>
<dbReference type="NCBIfam" id="TIGR00726">
    <property type="entry name" value="peptidoglycan editing factor PgeF"/>
    <property type="match status" value="1"/>
</dbReference>
<dbReference type="PANTHER" id="PTHR30616">
    <property type="entry name" value="UNCHARACTERIZED PROTEIN YFIH"/>
    <property type="match status" value="1"/>
</dbReference>
<dbReference type="InterPro" id="IPR038371">
    <property type="entry name" value="Cu_polyphenol_OxRdtase_sf"/>
</dbReference>
<keyword evidence="8" id="KW-0186">Copper</keyword>
<dbReference type="GO" id="GO:0005507">
    <property type="term" value="F:copper ion binding"/>
    <property type="evidence" value="ECO:0007669"/>
    <property type="project" value="TreeGrafter"/>
</dbReference>
<proteinExistence type="inferred from homology"/>
<keyword evidence="6" id="KW-0378">Hydrolase</keyword>
<evidence type="ECO:0000256" key="7">
    <source>
        <dbReference type="ARBA" id="ARBA00022833"/>
    </source>
</evidence>
<evidence type="ECO:0000256" key="6">
    <source>
        <dbReference type="ARBA" id="ARBA00022801"/>
    </source>
</evidence>
<dbReference type="PANTHER" id="PTHR30616:SF2">
    <property type="entry name" value="PURINE NUCLEOSIDE PHOSPHORYLASE LACC1"/>
    <property type="match status" value="1"/>
</dbReference>
<name>A0A511D845_9PSEU</name>
<reference evidence="13 14" key="1">
    <citation type="submission" date="2019-07" db="EMBL/GenBank/DDBJ databases">
        <title>Whole genome shotgun sequence of Pseudonocardia asaccharolytica NBRC 16224.</title>
        <authorList>
            <person name="Hosoyama A."/>
            <person name="Uohara A."/>
            <person name="Ohji S."/>
            <person name="Ichikawa N."/>
        </authorList>
    </citation>
    <scope>NUCLEOTIDE SEQUENCE [LARGE SCALE GENOMIC DNA]</scope>
    <source>
        <strain evidence="13 14">NBRC 16224</strain>
    </source>
</reference>
<evidence type="ECO:0000256" key="3">
    <source>
        <dbReference type="ARBA" id="ARBA00007353"/>
    </source>
</evidence>
<evidence type="ECO:0000256" key="9">
    <source>
        <dbReference type="ARBA" id="ARBA00047989"/>
    </source>
</evidence>
<evidence type="ECO:0000313" key="13">
    <source>
        <dbReference type="EMBL" id="GEL20942.1"/>
    </source>
</evidence>
<evidence type="ECO:0000256" key="2">
    <source>
        <dbReference type="ARBA" id="ARBA00003215"/>
    </source>
</evidence>
<gene>
    <name evidence="13" type="ORF">PA7_47790</name>
</gene>
<dbReference type="Proteomes" id="UP000321328">
    <property type="component" value="Unassembled WGS sequence"/>
</dbReference>
<dbReference type="GO" id="GO:0017061">
    <property type="term" value="F:S-methyl-5-thioadenosine phosphorylase activity"/>
    <property type="evidence" value="ECO:0007669"/>
    <property type="project" value="UniProtKB-EC"/>
</dbReference>
<evidence type="ECO:0000256" key="10">
    <source>
        <dbReference type="ARBA" id="ARBA00048968"/>
    </source>
</evidence>
<dbReference type="Pfam" id="PF02578">
    <property type="entry name" value="Cu-oxidase_4"/>
    <property type="match status" value="1"/>
</dbReference>
<dbReference type="AlphaFoldDB" id="A0A511D845"/>
<comment type="catalytic activity">
    <reaction evidence="1">
        <text>inosine + phosphate = alpha-D-ribose 1-phosphate + hypoxanthine</text>
        <dbReference type="Rhea" id="RHEA:27646"/>
        <dbReference type="ChEBI" id="CHEBI:17368"/>
        <dbReference type="ChEBI" id="CHEBI:17596"/>
        <dbReference type="ChEBI" id="CHEBI:43474"/>
        <dbReference type="ChEBI" id="CHEBI:57720"/>
        <dbReference type="EC" id="2.4.2.1"/>
    </reaction>
    <physiologicalReaction direction="left-to-right" evidence="1">
        <dbReference type="Rhea" id="RHEA:27647"/>
    </physiologicalReaction>
</comment>
<dbReference type="SUPFAM" id="SSF64438">
    <property type="entry name" value="CNF1/YfiH-like putative cysteine hydrolases"/>
    <property type="match status" value="1"/>
</dbReference>
<dbReference type="CDD" id="cd16833">
    <property type="entry name" value="YfiH"/>
    <property type="match status" value="1"/>
</dbReference>
<organism evidence="13 14">
    <name type="scientific">Pseudonocardia asaccharolytica DSM 44247 = NBRC 16224</name>
    <dbReference type="NCBI Taxonomy" id="1123024"/>
    <lineage>
        <taxon>Bacteria</taxon>
        <taxon>Bacillati</taxon>
        <taxon>Actinomycetota</taxon>
        <taxon>Actinomycetes</taxon>
        <taxon>Pseudonocardiales</taxon>
        <taxon>Pseudonocardiaceae</taxon>
        <taxon>Pseudonocardia</taxon>
    </lineage>
</organism>
<dbReference type="InterPro" id="IPR003730">
    <property type="entry name" value="Cu_polyphenol_OxRdtase"/>
</dbReference>
<comment type="catalytic activity">
    <reaction evidence="11">
        <text>S-methyl-5'-thioadenosine + phosphate = 5-(methylsulfanyl)-alpha-D-ribose 1-phosphate + adenine</text>
        <dbReference type="Rhea" id="RHEA:11852"/>
        <dbReference type="ChEBI" id="CHEBI:16708"/>
        <dbReference type="ChEBI" id="CHEBI:17509"/>
        <dbReference type="ChEBI" id="CHEBI:43474"/>
        <dbReference type="ChEBI" id="CHEBI:58533"/>
        <dbReference type="EC" id="2.4.2.28"/>
    </reaction>
    <physiologicalReaction direction="left-to-right" evidence="11">
        <dbReference type="Rhea" id="RHEA:11853"/>
    </physiologicalReaction>
</comment>
<evidence type="ECO:0000256" key="12">
    <source>
        <dbReference type="RuleBase" id="RU361274"/>
    </source>
</evidence>
<dbReference type="GO" id="GO:0016787">
    <property type="term" value="F:hydrolase activity"/>
    <property type="evidence" value="ECO:0007669"/>
    <property type="project" value="UniProtKB-KW"/>
</dbReference>
<accession>A0A511D845</accession>
<keyword evidence="4" id="KW-0808">Transferase</keyword>
<comment type="catalytic activity">
    <reaction evidence="10">
        <text>adenosine + phosphate = alpha-D-ribose 1-phosphate + adenine</text>
        <dbReference type="Rhea" id="RHEA:27642"/>
        <dbReference type="ChEBI" id="CHEBI:16335"/>
        <dbReference type="ChEBI" id="CHEBI:16708"/>
        <dbReference type="ChEBI" id="CHEBI:43474"/>
        <dbReference type="ChEBI" id="CHEBI:57720"/>
        <dbReference type="EC" id="2.4.2.1"/>
    </reaction>
    <physiologicalReaction direction="left-to-right" evidence="10">
        <dbReference type="Rhea" id="RHEA:27643"/>
    </physiologicalReaction>
</comment>
<dbReference type="EMBL" id="BJVI01000117">
    <property type="protein sequence ID" value="GEL20942.1"/>
    <property type="molecule type" value="Genomic_DNA"/>
</dbReference>
<dbReference type="Gene3D" id="3.60.140.10">
    <property type="entry name" value="CNF1/YfiH-like putative cysteine hydrolases"/>
    <property type="match status" value="1"/>
</dbReference>
<evidence type="ECO:0000313" key="14">
    <source>
        <dbReference type="Proteomes" id="UP000321328"/>
    </source>
</evidence>
<keyword evidence="7" id="KW-0862">Zinc</keyword>
<dbReference type="RefSeq" id="WP_028929415.1">
    <property type="nucleotide sequence ID" value="NZ_AUII01000004.1"/>
</dbReference>
<keyword evidence="5" id="KW-0479">Metal-binding</keyword>
<evidence type="ECO:0000256" key="5">
    <source>
        <dbReference type="ARBA" id="ARBA00022723"/>
    </source>
</evidence>
<evidence type="ECO:0000256" key="4">
    <source>
        <dbReference type="ARBA" id="ARBA00022679"/>
    </source>
</evidence>
<comment type="caution">
    <text evidence="13">The sequence shown here is derived from an EMBL/GenBank/DDBJ whole genome shotgun (WGS) entry which is preliminary data.</text>
</comment>
<dbReference type="InterPro" id="IPR011324">
    <property type="entry name" value="Cytotoxic_necrot_fac-like_cat"/>
</dbReference>
<protein>
    <recommendedName>
        <fullName evidence="12">Purine nucleoside phosphorylase</fullName>
    </recommendedName>
</protein>
<comment type="catalytic activity">
    <reaction evidence="9">
        <text>adenosine + H2O + H(+) = inosine + NH4(+)</text>
        <dbReference type="Rhea" id="RHEA:24408"/>
        <dbReference type="ChEBI" id="CHEBI:15377"/>
        <dbReference type="ChEBI" id="CHEBI:15378"/>
        <dbReference type="ChEBI" id="CHEBI:16335"/>
        <dbReference type="ChEBI" id="CHEBI:17596"/>
        <dbReference type="ChEBI" id="CHEBI:28938"/>
        <dbReference type="EC" id="3.5.4.4"/>
    </reaction>
    <physiologicalReaction direction="left-to-right" evidence="9">
        <dbReference type="Rhea" id="RHEA:24409"/>
    </physiologicalReaction>
</comment>
<comment type="function">
    <text evidence="2">Purine nucleoside enzyme that catalyzes the phosphorolysis of adenosine and inosine nucleosides, yielding D-ribose 1-phosphate and the respective free bases, adenine and hypoxanthine. Also catalyzes the phosphorolysis of S-methyl-5'-thioadenosine into adenine and S-methyl-5-thio-alpha-D-ribose 1-phosphate. Also has adenosine deaminase activity.</text>
</comment>
<evidence type="ECO:0000256" key="11">
    <source>
        <dbReference type="ARBA" id="ARBA00049893"/>
    </source>
</evidence>
<comment type="similarity">
    <text evidence="3 12">Belongs to the purine nucleoside phosphorylase YfiH/LACC1 family.</text>
</comment>
<keyword evidence="14" id="KW-1185">Reference proteome</keyword>
<sequence length="240" mass="24443">MRVRRVVTTRAGGRSRGAFTSFNLSLGVGDEPAAVAANRRRLADELGLSRGGVVFLQQVHGTRVATVRGPVGPADPDLPGTDAAVTATPGVGLAVLTADCVPVLLADPRAGVVGAAHAGRVGAAAGVLPATVAAMTALGARPPSLEVLLGPAVCGACYEVPVAMRDQVEEALPGSASRTRRGTPGLDIRAGLYRQLAALGVARVGVDPRCTLEDPDLYSHRRGAPTGRQAAVTWLDPSAR</sequence>
<dbReference type="OrthoDB" id="4279at2"/>
<dbReference type="STRING" id="1123024.GCA_000423625_01384"/>